<name>A0ABY6AJM9_9PSED</name>
<gene>
    <name evidence="1" type="ORF">N5C08_21475</name>
</gene>
<evidence type="ECO:0000313" key="1">
    <source>
        <dbReference type="EMBL" id="UXH39493.1"/>
    </source>
</evidence>
<keyword evidence="2" id="KW-1185">Reference proteome</keyword>
<accession>A0ABY6AJM9</accession>
<reference evidence="1" key="1">
    <citation type="submission" date="2022-09" db="EMBL/GenBank/DDBJ databases">
        <title>Complete genome sequence of Pseudomonas promysalinigenes strain RL-WG26, a newly isolated PGPR with the potential for plant salinity stress alleviation.</title>
        <authorList>
            <person name="Ren L."/>
            <person name="Wang G."/>
            <person name="Hu H."/>
        </authorList>
    </citation>
    <scope>NUCLEOTIDE SEQUENCE</scope>
    <source>
        <strain evidence="1">RL-WG26</strain>
    </source>
</reference>
<dbReference type="EMBL" id="CP104557">
    <property type="protein sequence ID" value="UXH39493.1"/>
    <property type="molecule type" value="Genomic_DNA"/>
</dbReference>
<proteinExistence type="predicted"/>
<protein>
    <submittedName>
        <fullName evidence="1">Uncharacterized protein</fullName>
    </submittedName>
</protein>
<dbReference type="Proteomes" id="UP001064504">
    <property type="component" value="Chromosome"/>
</dbReference>
<dbReference type="RefSeq" id="WP_261744227.1">
    <property type="nucleotide sequence ID" value="NZ_CP077094.1"/>
</dbReference>
<evidence type="ECO:0000313" key="2">
    <source>
        <dbReference type="Proteomes" id="UP001064504"/>
    </source>
</evidence>
<sequence length="41" mass="4564">MRAILAIDGGFFVGEPTPTGKKQGLNPETSLWQRAYLRMGR</sequence>
<organism evidence="1 2">
    <name type="scientific">Pseudomonas promysalinigenes</name>
    <dbReference type="NCBI Taxonomy" id="485898"/>
    <lineage>
        <taxon>Bacteria</taxon>
        <taxon>Pseudomonadati</taxon>
        <taxon>Pseudomonadota</taxon>
        <taxon>Gammaproteobacteria</taxon>
        <taxon>Pseudomonadales</taxon>
        <taxon>Pseudomonadaceae</taxon>
        <taxon>Pseudomonas</taxon>
    </lineage>
</organism>